<dbReference type="STRING" id="15368.I1HB71"/>
<evidence type="ECO:0000256" key="2">
    <source>
        <dbReference type="ARBA" id="ARBA00023015"/>
    </source>
</evidence>
<dbReference type="FunFam" id="4.10.280.10:FF:000117">
    <property type="entry name" value="Os01g0108400 protein"/>
    <property type="match status" value="1"/>
</dbReference>
<dbReference type="OMA" id="GCLIICF"/>
<dbReference type="Pfam" id="PF00010">
    <property type="entry name" value="HLH"/>
    <property type="match status" value="1"/>
</dbReference>
<protein>
    <recommendedName>
        <fullName evidence="5">BHLH domain-containing protein</fullName>
    </recommendedName>
</protein>
<dbReference type="EnsemblPlants" id="KQK02309">
    <property type="protein sequence ID" value="KQK02309"/>
    <property type="gene ID" value="BRADI_2g00720v3"/>
</dbReference>
<dbReference type="FunCoup" id="I1HB71">
    <property type="interactions" value="117"/>
</dbReference>
<reference evidence="6" key="2">
    <citation type="submission" date="2017-06" db="EMBL/GenBank/DDBJ databases">
        <title>WGS assembly of Brachypodium distachyon.</title>
        <authorList>
            <consortium name="The International Brachypodium Initiative"/>
            <person name="Lucas S."/>
            <person name="Harmon-Smith M."/>
            <person name="Lail K."/>
            <person name="Tice H."/>
            <person name="Grimwood J."/>
            <person name="Bruce D."/>
            <person name="Barry K."/>
            <person name="Shu S."/>
            <person name="Lindquist E."/>
            <person name="Wang M."/>
            <person name="Pitluck S."/>
            <person name="Vogel J.P."/>
            <person name="Garvin D.F."/>
            <person name="Mockler T.C."/>
            <person name="Schmutz J."/>
            <person name="Rokhsar D."/>
            <person name="Bevan M.W."/>
        </authorList>
    </citation>
    <scope>NUCLEOTIDE SEQUENCE</scope>
    <source>
        <strain evidence="6">Bd21</strain>
    </source>
</reference>
<dbReference type="GO" id="GO:0000981">
    <property type="term" value="F:DNA-binding transcription factor activity, RNA polymerase II-specific"/>
    <property type="evidence" value="ECO:0000318"/>
    <property type="project" value="GO_Central"/>
</dbReference>
<dbReference type="GO" id="GO:0006357">
    <property type="term" value="P:regulation of transcription by RNA polymerase II"/>
    <property type="evidence" value="ECO:0000318"/>
    <property type="project" value="GO_Central"/>
</dbReference>
<dbReference type="SUPFAM" id="SSF47459">
    <property type="entry name" value="HLH, helix-loop-helix DNA-binding domain"/>
    <property type="match status" value="1"/>
</dbReference>
<dbReference type="KEGG" id="bdi:100830809"/>
<dbReference type="HOGENOM" id="CLU_083174_0_0_1"/>
<evidence type="ECO:0000256" key="3">
    <source>
        <dbReference type="ARBA" id="ARBA00023163"/>
    </source>
</evidence>
<evidence type="ECO:0000259" key="5">
    <source>
        <dbReference type="PROSITE" id="PS50888"/>
    </source>
</evidence>
<dbReference type="eggNOG" id="ENOG502RYG4">
    <property type="taxonomic scope" value="Eukaryota"/>
</dbReference>
<dbReference type="GO" id="GO:0090575">
    <property type="term" value="C:RNA polymerase II transcription regulator complex"/>
    <property type="evidence" value="ECO:0000318"/>
    <property type="project" value="GO_Central"/>
</dbReference>
<keyword evidence="3" id="KW-0804">Transcription</keyword>
<dbReference type="Gramene" id="KQK02309">
    <property type="protein sequence ID" value="KQK02309"/>
    <property type="gene ID" value="BRADI_2g00720v3"/>
</dbReference>
<evidence type="ECO:0000313" key="6">
    <source>
        <dbReference type="EMBL" id="KQK02309.1"/>
    </source>
</evidence>
<dbReference type="PROSITE" id="PS50888">
    <property type="entry name" value="BHLH"/>
    <property type="match status" value="1"/>
</dbReference>
<keyword evidence="2" id="KW-0805">Transcription regulation</keyword>
<evidence type="ECO:0000313" key="8">
    <source>
        <dbReference type="Proteomes" id="UP000008810"/>
    </source>
</evidence>
<keyword evidence="4" id="KW-0175">Coiled coil</keyword>
<sequence length="206" mass="23295">MEEVKGKGVRRSKAKSIGMTMERKEIERKRRQHMKGLCLKLASLIPKQHYSSADTMTQLSSLDEAASYIKKLKDRVDELRQKKNSAQAMASSREVGGASKMRDRTMLSELEVEEEAGEALSASVPVVEVRHHDDSSMDVVLICNAKRPLKFHEVITVLEEEGAEIINANYSVGDDKIFYTIHSRAFSSRIGIEVSRVYERLRALVR</sequence>
<dbReference type="EMBL" id="CM000881">
    <property type="protein sequence ID" value="KQK02309.1"/>
    <property type="molecule type" value="Genomic_DNA"/>
</dbReference>
<dbReference type="InterPro" id="IPR015660">
    <property type="entry name" value="MASH1/Ascl1a-like"/>
</dbReference>
<dbReference type="InterPro" id="IPR036638">
    <property type="entry name" value="HLH_DNA-bd_sf"/>
</dbReference>
<keyword evidence="8" id="KW-1185">Reference proteome</keyword>
<reference evidence="6 7" key="1">
    <citation type="journal article" date="2010" name="Nature">
        <title>Genome sequencing and analysis of the model grass Brachypodium distachyon.</title>
        <authorList>
            <consortium name="International Brachypodium Initiative"/>
        </authorList>
    </citation>
    <scope>NUCLEOTIDE SEQUENCE [LARGE SCALE GENOMIC DNA]</scope>
    <source>
        <strain evidence="6 7">Bd21</strain>
    </source>
</reference>
<dbReference type="GO" id="GO:0046983">
    <property type="term" value="F:protein dimerization activity"/>
    <property type="evidence" value="ECO:0007669"/>
    <property type="project" value="InterPro"/>
</dbReference>
<gene>
    <name evidence="7" type="primary">LOC100830809</name>
    <name evidence="6" type="ORF">BRADI_2g00720v3</name>
</gene>
<dbReference type="SMART" id="SM00353">
    <property type="entry name" value="HLH"/>
    <property type="match status" value="1"/>
</dbReference>
<dbReference type="OrthoDB" id="689007at2759"/>
<dbReference type="PANTHER" id="PTHR13935:SF52">
    <property type="entry name" value="OS01G0108400 PROTEIN"/>
    <property type="match status" value="1"/>
</dbReference>
<evidence type="ECO:0000256" key="4">
    <source>
        <dbReference type="SAM" id="Coils"/>
    </source>
</evidence>
<dbReference type="PANTHER" id="PTHR13935">
    <property type="entry name" value="ACHAETE-SCUTE TRANSCRIPTION FACTOR-RELATED"/>
    <property type="match status" value="1"/>
</dbReference>
<dbReference type="GeneID" id="100830809"/>
<reference evidence="7" key="3">
    <citation type="submission" date="2018-08" db="UniProtKB">
        <authorList>
            <consortium name="EnsemblPlants"/>
        </authorList>
    </citation>
    <scope>IDENTIFICATION</scope>
    <source>
        <strain evidence="7">cv. Bd21</strain>
    </source>
</reference>
<dbReference type="RefSeq" id="XP_003565225.1">
    <property type="nucleotide sequence ID" value="XM_003565177.4"/>
</dbReference>
<proteinExistence type="inferred from homology"/>
<dbReference type="GO" id="GO:0000977">
    <property type="term" value="F:RNA polymerase II transcription regulatory region sequence-specific DNA binding"/>
    <property type="evidence" value="ECO:0000318"/>
    <property type="project" value="GO_Central"/>
</dbReference>
<organism evidence="6">
    <name type="scientific">Brachypodium distachyon</name>
    <name type="common">Purple false brome</name>
    <name type="synonym">Trachynia distachya</name>
    <dbReference type="NCBI Taxonomy" id="15368"/>
    <lineage>
        <taxon>Eukaryota</taxon>
        <taxon>Viridiplantae</taxon>
        <taxon>Streptophyta</taxon>
        <taxon>Embryophyta</taxon>
        <taxon>Tracheophyta</taxon>
        <taxon>Spermatophyta</taxon>
        <taxon>Magnoliopsida</taxon>
        <taxon>Liliopsida</taxon>
        <taxon>Poales</taxon>
        <taxon>Poaceae</taxon>
        <taxon>BOP clade</taxon>
        <taxon>Pooideae</taxon>
        <taxon>Stipodae</taxon>
        <taxon>Brachypodieae</taxon>
        <taxon>Brachypodium</taxon>
    </lineage>
</organism>
<dbReference type="AlphaFoldDB" id="I1HB71"/>
<evidence type="ECO:0000256" key="1">
    <source>
        <dbReference type="ARBA" id="ARBA00005510"/>
    </source>
</evidence>
<feature type="domain" description="BHLH" evidence="5">
    <location>
        <begin position="18"/>
        <end position="72"/>
    </location>
</feature>
<comment type="similarity">
    <text evidence="1">Belongs to the bHLH protein family.</text>
</comment>
<dbReference type="InterPro" id="IPR011598">
    <property type="entry name" value="bHLH_dom"/>
</dbReference>
<dbReference type="Gene3D" id="4.10.280.10">
    <property type="entry name" value="Helix-loop-helix DNA-binding domain"/>
    <property type="match status" value="1"/>
</dbReference>
<accession>I1HB71</accession>
<feature type="coiled-coil region" evidence="4">
    <location>
        <begin position="62"/>
        <end position="89"/>
    </location>
</feature>
<name>I1HB71_BRADI</name>
<dbReference type="Proteomes" id="UP000008810">
    <property type="component" value="Chromosome 2"/>
</dbReference>
<evidence type="ECO:0000313" key="7">
    <source>
        <dbReference type="EnsemblPlants" id="KQK02309"/>
    </source>
</evidence>